<sequence>MLKHRISLGFLSIFAVLTLTACGEGDTSGDSGESQTTEPQSEESSGMEHSADEMSSSGEVPDGLEEADEPKFEVGSTAIIQADHMSGMDGAEATISGAFDTTVYTVSYIPTNGGDKVEDHKWVIHEELEDPGDAPLEQGDEVVMNARHMVGMNGAEATIDSAKQTTVYMVDFTTTDTDEEVENHKWVVESELASPEEK</sequence>
<evidence type="ECO:0000259" key="3">
    <source>
        <dbReference type="Pfam" id="PF07563"/>
    </source>
</evidence>
<evidence type="ECO:0000313" key="5">
    <source>
        <dbReference type="Proteomes" id="UP001500920"/>
    </source>
</evidence>
<feature type="compositionally biased region" description="Low complexity" evidence="1">
    <location>
        <begin position="24"/>
        <end position="44"/>
    </location>
</feature>
<dbReference type="RefSeq" id="WP_344703992.1">
    <property type="nucleotide sequence ID" value="NZ_BAABCK010000067.1"/>
</dbReference>
<proteinExistence type="predicted"/>
<dbReference type="Proteomes" id="UP001500920">
    <property type="component" value="Unassembled WGS sequence"/>
</dbReference>
<comment type="caution">
    <text evidence="4">The sequence shown here is derived from an EMBL/GenBank/DDBJ whole genome shotgun (WGS) entry which is preliminary data.</text>
</comment>
<feature type="domain" description="DUF1541" evidence="3">
    <location>
        <begin position="74"/>
        <end position="125"/>
    </location>
</feature>
<keyword evidence="2" id="KW-0732">Signal</keyword>
<dbReference type="Gene3D" id="2.30.30.1210">
    <property type="entry name" value="Domain of unknown function DUF1541"/>
    <property type="match status" value="1"/>
</dbReference>
<feature type="chain" id="PRO_5046497915" evidence="2">
    <location>
        <begin position="22"/>
        <end position="198"/>
    </location>
</feature>
<name>A0ABP7F724_9STAP</name>
<dbReference type="InterPro" id="IPR011438">
    <property type="entry name" value="DUF1541"/>
</dbReference>
<evidence type="ECO:0000313" key="4">
    <source>
        <dbReference type="EMBL" id="GAA3731666.1"/>
    </source>
</evidence>
<dbReference type="EMBL" id="BAABCK010000067">
    <property type="protein sequence ID" value="GAA3731666.1"/>
    <property type="molecule type" value="Genomic_DNA"/>
</dbReference>
<reference evidence="5" key="1">
    <citation type="journal article" date="2019" name="Int. J. Syst. Evol. Microbiol.">
        <title>The Global Catalogue of Microorganisms (GCM) 10K type strain sequencing project: providing services to taxonomists for standard genome sequencing and annotation.</title>
        <authorList>
            <consortium name="The Broad Institute Genomics Platform"/>
            <consortium name="The Broad Institute Genome Sequencing Center for Infectious Disease"/>
            <person name="Wu L."/>
            <person name="Ma J."/>
        </authorList>
    </citation>
    <scope>NUCLEOTIDE SEQUENCE [LARGE SCALE GENOMIC DNA]</scope>
    <source>
        <strain evidence="5">JCM 16981</strain>
    </source>
</reference>
<evidence type="ECO:0000256" key="1">
    <source>
        <dbReference type="SAM" id="MobiDB-lite"/>
    </source>
</evidence>
<feature type="region of interest" description="Disordered" evidence="1">
    <location>
        <begin position="24"/>
        <end position="69"/>
    </location>
</feature>
<dbReference type="PROSITE" id="PS51257">
    <property type="entry name" value="PROKAR_LIPOPROTEIN"/>
    <property type="match status" value="1"/>
</dbReference>
<keyword evidence="5" id="KW-1185">Reference proteome</keyword>
<evidence type="ECO:0000256" key="2">
    <source>
        <dbReference type="SAM" id="SignalP"/>
    </source>
</evidence>
<organism evidence="4 5">
    <name type="scientific">Salinicoccus jeotgali</name>
    <dbReference type="NCBI Taxonomy" id="381634"/>
    <lineage>
        <taxon>Bacteria</taxon>
        <taxon>Bacillati</taxon>
        <taxon>Bacillota</taxon>
        <taxon>Bacilli</taxon>
        <taxon>Bacillales</taxon>
        <taxon>Staphylococcaceae</taxon>
        <taxon>Salinicoccus</taxon>
    </lineage>
</organism>
<accession>A0ABP7F724</accession>
<gene>
    <name evidence="4" type="ORF">GCM10022378_19910</name>
</gene>
<feature type="signal peptide" evidence="2">
    <location>
        <begin position="1"/>
        <end position="21"/>
    </location>
</feature>
<protein>
    <submittedName>
        <fullName evidence="4">YdhK family protein</fullName>
    </submittedName>
</protein>
<dbReference type="Pfam" id="PF07563">
    <property type="entry name" value="DUF1541"/>
    <property type="match status" value="2"/>
</dbReference>
<feature type="domain" description="DUF1541" evidence="3">
    <location>
        <begin position="138"/>
        <end position="189"/>
    </location>
</feature>